<dbReference type="EMBL" id="MT142864">
    <property type="protein sequence ID" value="QJA89716.1"/>
    <property type="molecule type" value="Genomic_DNA"/>
</dbReference>
<evidence type="ECO:0000313" key="1">
    <source>
        <dbReference type="EMBL" id="QJA89716.1"/>
    </source>
</evidence>
<gene>
    <name evidence="1" type="ORF">MM415B02514_0006</name>
</gene>
<accession>A0A6M3L4U6</accession>
<dbReference type="AlphaFoldDB" id="A0A6M3L4U6"/>
<name>A0A6M3L4U6_9ZZZZ</name>
<evidence type="ECO:0008006" key="2">
    <source>
        <dbReference type="Google" id="ProtNLM"/>
    </source>
</evidence>
<proteinExistence type="predicted"/>
<protein>
    <recommendedName>
        <fullName evidence="2">Terminase</fullName>
    </recommendedName>
</protein>
<organism evidence="1">
    <name type="scientific">viral metagenome</name>
    <dbReference type="NCBI Taxonomy" id="1070528"/>
    <lineage>
        <taxon>unclassified sequences</taxon>
        <taxon>metagenomes</taxon>
        <taxon>organismal metagenomes</taxon>
    </lineage>
</organism>
<sequence length="244" mass="28301">MSFSLPTRSRPIDDLLSAIELWFDDRYQTEDENWPSGRFLVRGGVCWPEHYDQRTDSVRGCAVLACYNLAHDVAYVFEEMPFVCIDHIVDPATRELTFTGLAPWFNAGWAKYHCDTFYVSQPDPVRDRWEREVRHSPALSQMPPRFAPAPEWGDVTRGENLIWEWLTRMKLRYFSGEPIDTAVKAYRKGEEKVLPPAMHALACCLSGMSTMVEQAREIARHPSSRIKVENRMMIDNPKDWRGNT</sequence>
<reference evidence="1" key="1">
    <citation type="submission" date="2020-03" db="EMBL/GenBank/DDBJ databases">
        <title>The deep terrestrial virosphere.</title>
        <authorList>
            <person name="Holmfeldt K."/>
            <person name="Nilsson E."/>
            <person name="Simone D."/>
            <person name="Lopez-Fernandez M."/>
            <person name="Wu X."/>
            <person name="de Brujin I."/>
            <person name="Lundin D."/>
            <person name="Andersson A."/>
            <person name="Bertilsson S."/>
            <person name="Dopson M."/>
        </authorList>
    </citation>
    <scope>NUCLEOTIDE SEQUENCE</scope>
    <source>
        <strain evidence="1">MM415B02514</strain>
    </source>
</reference>